<evidence type="ECO:0000313" key="4">
    <source>
        <dbReference type="EMBL" id="KAF1023665.1"/>
    </source>
</evidence>
<accession>A0A7V8JS38</accession>
<organism evidence="4 5">
    <name type="scientific">Paracidovorax wautersii</name>
    <dbReference type="NCBI Taxonomy" id="1177982"/>
    <lineage>
        <taxon>Bacteria</taxon>
        <taxon>Pseudomonadati</taxon>
        <taxon>Pseudomonadota</taxon>
        <taxon>Betaproteobacteria</taxon>
        <taxon>Burkholderiales</taxon>
        <taxon>Comamonadaceae</taxon>
        <taxon>Paracidovorax</taxon>
    </lineage>
</organism>
<dbReference type="PANTHER" id="PTHR43884">
    <property type="entry name" value="ACYL-COA DEHYDROGENASE"/>
    <property type="match status" value="1"/>
</dbReference>
<evidence type="ECO:0000259" key="3">
    <source>
        <dbReference type="Pfam" id="PF08028"/>
    </source>
</evidence>
<dbReference type="InterPro" id="IPR009100">
    <property type="entry name" value="AcylCoA_DH/oxidase_NM_dom_sf"/>
</dbReference>
<dbReference type="Proteomes" id="UP000461670">
    <property type="component" value="Unassembled WGS sequence"/>
</dbReference>
<dbReference type="Gene3D" id="2.40.110.10">
    <property type="entry name" value="Butyryl-CoA Dehydrogenase, subunit A, domain 2"/>
    <property type="match status" value="1"/>
</dbReference>
<keyword evidence="1" id="KW-0560">Oxidoreductase</keyword>
<dbReference type="Gene3D" id="1.10.540.10">
    <property type="entry name" value="Acyl-CoA dehydrogenase/oxidase, N-terminal domain"/>
    <property type="match status" value="1"/>
</dbReference>
<dbReference type="EMBL" id="WNDQ01000003">
    <property type="protein sequence ID" value="KAF1023665.1"/>
    <property type="molecule type" value="Genomic_DNA"/>
</dbReference>
<feature type="domain" description="Acyl-CoA dehydrogenase C-terminal" evidence="3">
    <location>
        <begin position="252"/>
        <end position="376"/>
    </location>
</feature>
<dbReference type="Gene3D" id="1.20.140.10">
    <property type="entry name" value="Butyryl-CoA Dehydrogenase, subunit A, domain 3"/>
    <property type="match status" value="1"/>
</dbReference>
<dbReference type="InterPro" id="IPR013107">
    <property type="entry name" value="Acyl-CoA_DH_C"/>
</dbReference>
<gene>
    <name evidence="4" type="primary">ydbM_1</name>
    <name evidence="4" type="ORF">GAK30_00328</name>
</gene>
<sequence length="398" mass="42514">MADPSSPAAASFGELSNSLDAVLPGIRERAARYDRDNAFFHEDLEELRRIGFLRATVPVDFGGLGLSVPEFARLQSRLATHAPSTALALNMHQYWVGTALHLRRLGDAGADWILQEAGAGRLFAAGHGEPGNDLGLAHSLVEARPTGDGGYRFHGRKVLTSLSPAWDWLGVHGLDASDPAHPRIVHAFIGRAGQGHRSVATWDALGLRATRSDDTFLEGAEARPEHVIRVLPSGPVPDAFVDGILGAVLPGLAAVYLGIGRRALELALASATQRTSLLLEGKSQAHKPLVQHDTARAVIRLEAADALVASVVDSWWGDDFPRDGSALPRLLAAKQNAVEGAQEIVDLAQRIVGASSLARSHELERLYRDVRAGAFHPPNTESTLELIGKHHLGLLAVA</sequence>
<dbReference type="GO" id="GO:0003995">
    <property type="term" value="F:acyl-CoA dehydrogenase activity"/>
    <property type="evidence" value="ECO:0007669"/>
    <property type="project" value="TreeGrafter"/>
</dbReference>
<feature type="domain" description="Acyl-CoA dehydrogenase/oxidase N-terminal" evidence="2">
    <location>
        <begin position="26"/>
        <end position="100"/>
    </location>
</feature>
<evidence type="ECO:0000259" key="2">
    <source>
        <dbReference type="Pfam" id="PF02771"/>
    </source>
</evidence>
<dbReference type="GO" id="GO:0050660">
    <property type="term" value="F:flavin adenine dinucleotide binding"/>
    <property type="evidence" value="ECO:0007669"/>
    <property type="project" value="InterPro"/>
</dbReference>
<dbReference type="InterPro" id="IPR046373">
    <property type="entry name" value="Acyl-CoA_Oxase/DH_mid-dom_sf"/>
</dbReference>
<dbReference type="SUPFAM" id="SSF47203">
    <property type="entry name" value="Acyl-CoA dehydrogenase C-terminal domain-like"/>
    <property type="match status" value="1"/>
</dbReference>
<evidence type="ECO:0000256" key="1">
    <source>
        <dbReference type="ARBA" id="ARBA00023002"/>
    </source>
</evidence>
<evidence type="ECO:0000313" key="5">
    <source>
        <dbReference type="Proteomes" id="UP000461670"/>
    </source>
</evidence>
<comment type="caution">
    <text evidence="4">The sequence shown here is derived from an EMBL/GenBank/DDBJ whole genome shotgun (WGS) entry which is preliminary data.</text>
</comment>
<dbReference type="PANTHER" id="PTHR43884:SF25">
    <property type="entry name" value="ACYL-COA DEHYDROGENASE YDBM-RELATED"/>
    <property type="match status" value="1"/>
</dbReference>
<dbReference type="Pfam" id="PF08028">
    <property type="entry name" value="Acyl-CoA_dh_2"/>
    <property type="match status" value="1"/>
</dbReference>
<proteinExistence type="predicted"/>
<dbReference type="Pfam" id="PF02771">
    <property type="entry name" value="Acyl-CoA_dh_N"/>
    <property type="match status" value="1"/>
</dbReference>
<dbReference type="PIRSF" id="PIRSF016578">
    <property type="entry name" value="HsaA"/>
    <property type="match status" value="1"/>
</dbReference>
<dbReference type="InterPro" id="IPR013786">
    <property type="entry name" value="AcylCoA_DH/ox_N"/>
</dbReference>
<dbReference type="AlphaFoldDB" id="A0A7V8JS38"/>
<dbReference type="InterPro" id="IPR037069">
    <property type="entry name" value="AcylCoA_DH/ox_N_sf"/>
</dbReference>
<dbReference type="SUPFAM" id="SSF56645">
    <property type="entry name" value="Acyl-CoA dehydrogenase NM domain-like"/>
    <property type="match status" value="1"/>
</dbReference>
<reference evidence="5" key="1">
    <citation type="journal article" date="2020" name="MBio">
        <title>Horizontal gene transfer to a defensive symbiont with a reduced genome amongst a multipartite beetle microbiome.</title>
        <authorList>
            <person name="Waterworth S.C."/>
            <person name="Florez L.V."/>
            <person name="Rees E.R."/>
            <person name="Hertweck C."/>
            <person name="Kaltenpoth M."/>
            <person name="Kwan J.C."/>
        </authorList>
    </citation>
    <scope>NUCLEOTIDE SEQUENCE [LARGE SCALE GENOMIC DNA]</scope>
</reference>
<protein>
    <submittedName>
        <fullName evidence="4">Putative acyl-CoA dehydrogenase YdbM</fullName>
    </submittedName>
</protein>
<name>A0A7V8JS38_9BURK</name>
<dbReference type="InterPro" id="IPR036250">
    <property type="entry name" value="AcylCo_DH-like_C"/>
</dbReference>